<comment type="caution">
    <text evidence="1">The sequence shown here is derived from an EMBL/GenBank/DDBJ whole genome shotgun (WGS) entry which is preliminary data.</text>
</comment>
<dbReference type="EMBL" id="DTBJ01000032">
    <property type="protein sequence ID" value="HGM58770.1"/>
    <property type="molecule type" value="Genomic_DNA"/>
</dbReference>
<organism evidence="1">
    <name type="scientific">Staphylothermus marinus</name>
    <dbReference type="NCBI Taxonomy" id="2280"/>
    <lineage>
        <taxon>Archaea</taxon>
        <taxon>Thermoproteota</taxon>
        <taxon>Thermoprotei</taxon>
        <taxon>Desulfurococcales</taxon>
        <taxon>Desulfurococcaceae</taxon>
        <taxon>Staphylothermus</taxon>
    </lineage>
</organism>
<name>A0A7C4HBX4_STAMA</name>
<dbReference type="AlphaFoldDB" id="A0A7C4HBX4"/>
<proteinExistence type="predicted"/>
<gene>
    <name evidence="1" type="ORF">ENU14_04220</name>
</gene>
<evidence type="ECO:0000313" key="1">
    <source>
        <dbReference type="EMBL" id="HGM58770.1"/>
    </source>
</evidence>
<accession>A0A7C4HBX4</accession>
<reference evidence="1" key="1">
    <citation type="journal article" date="2020" name="mSystems">
        <title>Genome- and Community-Level Interaction Insights into Carbon Utilization and Element Cycling Functions of Hydrothermarchaeota in Hydrothermal Sediment.</title>
        <authorList>
            <person name="Zhou Z."/>
            <person name="Liu Y."/>
            <person name="Xu W."/>
            <person name="Pan J."/>
            <person name="Luo Z.H."/>
            <person name="Li M."/>
        </authorList>
    </citation>
    <scope>NUCLEOTIDE SEQUENCE [LARGE SCALE GENOMIC DNA]</scope>
    <source>
        <strain evidence="1">SpSt-642</strain>
    </source>
</reference>
<sequence>MILNLLINTYRKIVFIHDDYIFASISHIETTRNIIQEFHTSARRSKTELFKKKLGLEDIPADSVSFENLLKALRISNVYEYVLRSFDKEVIVNLIMKNLAWFIPFRNIVKVDRKKLGSTDIIEITYKCPFTGLTRTFRTVYDEEILEKIKQLCRFNEVNC</sequence>
<protein>
    <submittedName>
        <fullName evidence="1">Uncharacterized protein</fullName>
    </submittedName>
</protein>